<evidence type="ECO:0000313" key="9">
    <source>
        <dbReference type="EMBL" id="GAA5483164.1"/>
    </source>
</evidence>
<feature type="transmembrane region" description="Helical" evidence="8">
    <location>
        <begin position="251"/>
        <end position="273"/>
    </location>
</feature>
<evidence type="ECO:0000256" key="7">
    <source>
        <dbReference type="ARBA" id="ARBA00023136"/>
    </source>
</evidence>
<feature type="transmembrane region" description="Helical" evidence="8">
    <location>
        <begin position="78"/>
        <end position="97"/>
    </location>
</feature>
<dbReference type="EMBL" id="BAABRI010000012">
    <property type="protein sequence ID" value="GAA5483164.1"/>
    <property type="molecule type" value="Genomic_DNA"/>
</dbReference>
<evidence type="ECO:0000256" key="3">
    <source>
        <dbReference type="ARBA" id="ARBA00022670"/>
    </source>
</evidence>
<keyword evidence="10" id="KW-1185">Reference proteome</keyword>
<organism evidence="9 10">
    <name type="scientific">Haloferula sargassicola</name>
    <dbReference type="NCBI Taxonomy" id="490096"/>
    <lineage>
        <taxon>Bacteria</taxon>
        <taxon>Pseudomonadati</taxon>
        <taxon>Verrucomicrobiota</taxon>
        <taxon>Verrucomicrobiia</taxon>
        <taxon>Verrucomicrobiales</taxon>
        <taxon>Verrucomicrobiaceae</taxon>
        <taxon>Haloferula</taxon>
    </lineage>
</organism>
<feature type="transmembrane region" description="Helical" evidence="8">
    <location>
        <begin position="190"/>
        <end position="209"/>
    </location>
</feature>
<dbReference type="InterPro" id="IPR019127">
    <property type="entry name" value="Exosortase"/>
</dbReference>
<reference evidence="9 10" key="1">
    <citation type="submission" date="2024-02" db="EMBL/GenBank/DDBJ databases">
        <title>Haloferula sargassicola NBRC 104335.</title>
        <authorList>
            <person name="Ichikawa N."/>
            <person name="Katano-Makiyama Y."/>
            <person name="Hidaka K."/>
        </authorList>
    </citation>
    <scope>NUCLEOTIDE SEQUENCE [LARGE SCALE GENOMIC DNA]</scope>
    <source>
        <strain evidence="9 10">NBRC 104335</strain>
    </source>
</reference>
<evidence type="ECO:0000256" key="6">
    <source>
        <dbReference type="ARBA" id="ARBA00022989"/>
    </source>
</evidence>
<sequence>MNTVVPGMRMAGSGCPAIRWKAVAAVAALLLASLPTLAWYGRRLDDGSDEPLGLIALLAGLGTLGAAVRFGGRDRDQVRIAAGRMLAGAAGLAVVQAAGWPRYPLLTGLLTVAVIGFSLRMPRGKAGVMALLVLSLPLVASLDFYAGYPLRLAAAEITRWLLKLGGLPVERAGVVILEGERMVGIDPPCAGIRMLWTACFVAAVLAARLRLSAVRTLALLTMAVGCVIIGNGLRAAIVFFPESGRVAWPHWLHPGTGLLVHGGVLLAVFHLSGRLARLRRPRGSLLRRGMVVGFGLLAVVAGRTAERPGPIETQGIDEKWPAVWEGVPLVRLPLSKVEERFAAAFPGSIARFRCGDAELILRRTDRATRRMHPAADCLRAEGFTTHSEPAHRDADGRLWGTTRAGRDGRSWTVRERYVSAGGKACTDASAWFWNATLHPEAGPWTAVTMIRPAETP</sequence>
<proteinExistence type="predicted"/>
<name>A0ABP9UT05_9BACT</name>
<dbReference type="Pfam" id="PF09721">
    <property type="entry name" value="Exosortase_EpsH"/>
    <property type="match status" value="1"/>
</dbReference>
<evidence type="ECO:0000256" key="5">
    <source>
        <dbReference type="ARBA" id="ARBA00022801"/>
    </source>
</evidence>
<accession>A0ABP9UT05</accession>
<evidence type="ECO:0008006" key="11">
    <source>
        <dbReference type="Google" id="ProtNLM"/>
    </source>
</evidence>
<keyword evidence="5" id="KW-0378">Hydrolase</keyword>
<keyword evidence="7 8" id="KW-0472">Membrane</keyword>
<dbReference type="NCBIfam" id="TIGR04178">
    <property type="entry name" value="exo_archaeo"/>
    <property type="match status" value="1"/>
</dbReference>
<evidence type="ECO:0000313" key="10">
    <source>
        <dbReference type="Proteomes" id="UP001476282"/>
    </source>
</evidence>
<keyword evidence="6 8" id="KW-1133">Transmembrane helix</keyword>
<gene>
    <name evidence="9" type="ORF">Hsar01_02393</name>
</gene>
<evidence type="ECO:0000256" key="2">
    <source>
        <dbReference type="ARBA" id="ARBA00022475"/>
    </source>
</evidence>
<feature type="transmembrane region" description="Helical" evidence="8">
    <location>
        <begin position="216"/>
        <end position="239"/>
    </location>
</feature>
<keyword evidence="4 8" id="KW-0812">Transmembrane</keyword>
<keyword evidence="3" id="KW-0645">Protease</keyword>
<feature type="transmembrane region" description="Helical" evidence="8">
    <location>
        <begin position="54"/>
        <end position="71"/>
    </location>
</feature>
<evidence type="ECO:0000256" key="4">
    <source>
        <dbReference type="ARBA" id="ARBA00022692"/>
    </source>
</evidence>
<comment type="caution">
    <text evidence="9">The sequence shown here is derived from an EMBL/GenBank/DDBJ whole genome shotgun (WGS) entry which is preliminary data.</text>
</comment>
<feature type="transmembrane region" description="Helical" evidence="8">
    <location>
        <begin position="285"/>
        <end position="302"/>
    </location>
</feature>
<evidence type="ECO:0000256" key="8">
    <source>
        <dbReference type="SAM" id="Phobius"/>
    </source>
</evidence>
<feature type="transmembrane region" description="Helical" evidence="8">
    <location>
        <begin position="103"/>
        <end position="119"/>
    </location>
</feature>
<dbReference type="Proteomes" id="UP001476282">
    <property type="component" value="Unassembled WGS sequence"/>
</dbReference>
<evidence type="ECO:0000256" key="1">
    <source>
        <dbReference type="ARBA" id="ARBA00004651"/>
    </source>
</evidence>
<protein>
    <recommendedName>
        <fullName evidence="11">Exosortase/archaeosortase family protein</fullName>
    </recommendedName>
</protein>
<feature type="transmembrane region" description="Helical" evidence="8">
    <location>
        <begin position="126"/>
        <end position="146"/>
    </location>
</feature>
<comment type="subcellular location">
    <subcellularLocation>
        <location evidence="1">Cell membrane</location>
        <topology evidence="1">Multi-pass membrane protein</topology>
    </subcellularLocation>
</comment>
<keyword evidence="2" id="KW-1003">Cell membrane</keyword>
<dbReference type="InterPro" id="IPR026392">
    <property type="entry name" value="Exo/Archaeosortase_dom"/>
</dbReference>